<organism evidence="2 3">
    <name type="scientific">Paractinoplanes ovalisporus</name>
    <dbReference type="NCBI Taxonomy" id="2810368"/>
    <lineage>
        <taxon>Bacteria</taxon>
        <taxon>Bacillati</taxon>
        <taxon>Actinomycetota</taxon>
        <taxon>Actinomycetes</taxon>
        <taxon>Micromonosporales</taxon>
        <taxon>Micromonosporaceae</taxon>
        <taxon>Paractinoplanes</taxon>
    </lineage>
</organism>
<accession>A0ABS2AT46</accession>
<proteinExistence type="predicted"/>
<dbReference type="SUPFAM" id="SSF52980">
    <property type="entry name" value="Restriction endonuclease-like"/>
    <property type="match status" value="1"/>
</dbReference>
<dbReference type="GO" id="GO:0004519">
    <property type="term" value="F:endonuclease activity"/>
    <property type="evidence" value="ECO:0007669"/>
    <property type="project" value="UniProtKB-KW"/>
</dbReference>
<dbReference type="Gene3D" id="3.90.1570.10">
    <property type="entry name" value="tt1808, chain A"/>
    <property type="match status" value="1"/>
</dbReference>
<evidence type="ECO:0000313" key="3">
    <source>
        <dbReference type="Proteomes" id="UP000632138"/>
    </source>
</evidence>
<dbReference type="Proteomes" id="UP000632138">
    <property type="component" value="Unassembled WGS sequence"/>
</dbReference>
<sequence length="171" mass="19659">MTTVPDWMRPPRAEGWYADDLDHLPDAPPHIELIDGMLVFRAVPQQVWHSRLVTALAATMAKQTPQGIDVEREMTITLGERDRTFFTPDSVLLVGEVESPESAHRDRTVKLRKYAEDGIRHYWRVENETWAPVIHTYELDGPTRLHAPTGIFREELRTSKPFASSKTCRAR</sequence>
<keyword evidence="2" id="KW-0378">Hydrolase</keyword>
<dbReference type="InterPro" id="IPR011335">
    <property type="entry name" value="Restrct_endonuc-II-like"/>
</dbReference>
<dbReference type="RefSeq" id="WP_203382904.1">
    <property type="nucleotide sequence ID" value="NZ_JAENHP010000026.1"/>
</dbReference>
<dbReference type="InterPro" id="IPR012296">
    <property type="entry name" value="Nuclease_put_TT1808"/>
</dbReference>
<evidence type="ECO:0000259" key="1">
    <source>
        <dbReference type="Pfam" id="PF05685"/>
    </source>
</evidence>
<name>A0ABS2AT46_9ACTN</name>
<dbReference type="Pfam" id="PF05685">
    <property type="entry name" value="Uma2"/>
    <property type="match status" value="1"/>
</dbReference>
<feature type="domain" description="Putative restriction endonuclease" evidence="1">
    <location>
        <begin position="19"/>
        <end position="140"/>
    </location>
</feature>
<gene>
    <name evidence="2" type="ORF">JIG36_44330</name>
</gene>
<keyword evidence="2" id="KW-0255">Endonuclease</keyword>
<keyword evidence="2" id="KW-0540">Nuclease</keyword>
<reference evidence="2 3" key="1">
    <citation type="submission" date="2021-01" db="EMBL/GenBank/DDBJ databases">
        <title>Actinoplanes sp. nov. LDG1-06 isolated from lichen.</title>
        <authorList>
            <person name="Saeng-In P."/>
            <person name="Phongsopitanun W."/>
            <person name="Kanchanasin P."/>
            <person name="Yuki M."/>
            <person name="Kudo T."/>
            <person name="Ohkuma M."/>
            <person name="Tanasupawat S."/>
        </authorList>
    </citation>
    <scope>NUCLEOTIDE SEQUENCE [LARGE SCALE GENOMIC DNA]</scope>
    <source>
        <strain evidence="2 3">LDG1-06</strain>
    </source>
</reference>
<comment type="caution">
    <text evidence="2">The sequence shown here is derived from an EMBL/GenBank/DDBJ whole genome shotgun (WGS) entry which is preliminary data.</text>
</comment>
<dbReference type="PANTHER" id="PTHR35400:SF3">
    <property type="entry name" value="SLL1072 PROTEIN"/>
    <property type="match status" value="1"/>
</dbReference>
<dbReference type="EMBL" id="JAENHP010000026">
    <property type="protein sequence ID" value="MBM2622553.1"/>
    <property type="molecule type" value="Genomic_DNA"/>
</dbReference>
<dbReference type="CDD" id="cd06260">
    <property type="entry name" value="DUF820-like"/>
    <property type="match status" value="1"/>
</dbReference>
<dbReference type="PANTHER" id="PTHR35400">
    <property type="entry name" value="SLR1083 PROTEIN"/>
    <property type="match status" value="1"/>
</dbReference>
<protein>
    <submittedName>
        <fullName evidence="2">Uma2 family endonuclease</fullName>
    </submittedName>
</protein>
<evidence type="ECO:0000313" key="2">
    <source>
        <dbReference type="EMBL" id="MBM2622553.1"/>
    </source>
</evidence>
<keyword evidence="3" id="KW-1185">Reference proteome</keyword>
<dbReference type="InterPro" id="IPR008538">
    <property type="entry name" value="Uma2"/>
</dbReference>